<organism evidence="4 5">
    <name type="scientific">Nibrella viscosa</name>
    <dbReference type="NCBI Taxonomy" id="1084524"/>
    <lineage>
        <taxon>Bacteria</taxon>
        <taxon>Pseudomonadati</taxon>
        <taxon>Bacteroidota</taxon>
        <taxon>Cytophagia</taxon>
        <taxon>Cytophagales</taxon>
        <taxon>Spirosomataceae</taxon>
        <taxon>Nibrella</taxon>
    </lineage>
</organism>
<sequence>MALSCIILDDEKICITQLSKYIEKVPTLTLEAYFTNPNEALLYLESHKVDLIFLDMEMPNFAIDGVDFVRIMGGTQHYIFTTAYPEYALTSYEYDAIDFLHKPYSFERFSRAVQKARQVIGVLQKEATTEVLDAYIYVKSEGKLQRIYFEDIVWIVSERNYISIYTEANRINVLLSISDIEDQLPKKLFARVHKSFIVAYNKIDQVDKEHISVKRQEKPKLIPLGELYKKTFLKAIEQKTLRKRIANQ</sequence>
<feature type="modified residue" description="4-aspartylphosphate" evidence="1">
    <location>
        <position position="55"/>
    </location>
</feature>
<dbReference type="Proteomes" id="UP001500936">
    <property type="component" value="Unassembled WGS sequence"/>
</dbReference>
<dbReference type="SMART" id="SM00850">
    <property type="entry name" value="LytTR"/>
    <property type="match status" value="1"/>
</dbReference>
<dbReference type="GO" id="GO:0003677">
    <property type="term" value="F:DNA binding"/>
    <property type="evidence" value="ECO:0007669"/>
    <property type="project" value="UniProtKB-KW"/>
</dbReference>
<dbReference type="PANTHER" id="PTHR37299:SF1">
    <property type="entry name" value="STAGE 0 SPORULATION PROTEIN A HOMOLOG"/>
    <property type="match status" value="1"/>
</dbReference>
<protein>
    <submittedName>
        <fullName evidence="4">LytTR family DNA-binding domain-containing protein</fullName>
    </submittedName>
</protein>
<dbReference type="InterPro" id="IPR046947">
    <property type="entry name" value="LytR-like"/>
</dbReference>
<name>A0ABP8KXD6_9BACT</name>
<dbReference type="SUPFAM" id="SSF52172">
    <property type="entry name" value="CheY-like"/>
    <property type="match status" value="1"/>
</dbReference>
<dbReference type="Pfam" id="PF00072">
    <property type="entry name" value="Response_reg"/>
    <property type="match status" value="1"/>
</dbReference>
<dbReference type="InterPro" id="IPR007492">
    <property type="entry name" value="LytTR_DNA-bd_dom"/>
</dbReference>
<evidence type="ECO:0000313" key="5">
    <source>
        <dbReference type="Proteomes" id="UP001500936"/>
    </source>
</evidence>
<dbReference type="PROSITE" id="PS50110">
    <property type="entry name" value="RESPONSE_REGULATORY"/>
    <property type="match status" value="1"/>
</dbReference>
<dbReference type="PROSITE" id="PS50930">
    <property type="entry name" value="HTH_LYTTR"/>
    <property type="match status" value="1"/>
</dbReference>
<dbReference type="RefSeq" id="WP_345271003.1">
    <property type="nucleotide sequence ID" value="NZ_BAABHB010000017.1"/>
</dbReference>
<feature type="domain" description="HTH LytTR-type" evidence="3">
    <location>
        <begin position="136"/>
        <end position="209"/>
    </location>
</feature>
<evidence type="ECO:0000313" key="4">
    <source>
        <dbReference type="EMBL" id="GAA4418603.1"/>
    </source>
</evidence>
<dbReference type="Pfam" id="PF04397">
    <property type="entry name" value="LytTR"/>
    <property type="match status" value="1"/>
</dbReference>
<proteinExistence type="predicted"/>
<dbReference type="InterPro" id="IPR001789">
    <property type="entry name" value="Sig_transdc_resp-reg_receiver"/>
</dbReference>
<dbReference type="Gene3D" id="2.40.50.1020">
    <property type="entry name" value="LytTr DNA-binding domain"/>
    <property type="match status" value="1"/>
</dbReference>
<dbReference type="PANTHER" id="PTHR37299">
    <property type="entry name" value="TRANSCRIPTIONAL REGULATOR-RELATED"/>
    <property type="match status" value="1"/>
</dbReference>
<dbReference type="SMART" id="SM00448">
    <property type="entry name" value="REC"/>
    <property type="match status" value="1"/>
</dbReference>
<keyword evidence="5" id="KW-1185">Reference proteome</keyword>
<comment type="caution">
    <text evidence="4">The sequence shown here is derived from an EMBL/GenBank/DDBJ whole genome shotgun (WGS) entry which is preliminary data.</text>
</comment>
<keyword evidence="4" id="KW-0238">DNA-binding</keyword>
<keyword evidence="1" id="KW-0597">Phosphoprotein</keyword>
<evidence type="ECO:0000256" key="1">
    <source>
        <dbReference type="PROSITE-ProRule" id="PRU00169"/>
    </source>
</evidence>
<dbReference type="Gene3D" id="3.40.50.2300">
    <property type="match status" value="1"/>
</dbReference>
<evidence type="ECO:0000259" key="3">
    <source>
        <dbReference type="PROSITE" id="PS50930"/>
    </source>
</evidence>
<evidence type="ECO:0000259" key="2">
    <source>
        <dbReference type="PROSITE" id="PS50110"/>
    </source>
</evidence>
<accession>A0ABP8KXD6</accession>
<dbReference type="InterPro" id="IPR011006">
    <property type="entry name" value="CheY-like_superfamily"/>
</dbReference>
<reference evidence="5" key="1">
    <citation type="journal article" date="2019" name="Int. J. Syst. Evol. Microbiol.">
        <title>The Global Catalogue of Microorganisms (GCM) 10K type strain sequencing project: providing services to taxonomists for standard genome sequencing and annotation.</title>
        <authorList>
            <consortium name="The Broad Institute Genomics Platform"/>
            <consortium name="The Broad Institute Genome Sequencing Center for Infectious Disease"/>
            <person name="Wu L."/>
            <person name="Ma J."/>
        </authorList>
    </citation>
    <scope>NUCLEOTIDE SEQUENCE [LARGE SCALE GENOMIC DNA]</scope>
    <source>
        <strain evidence="5">JCM 17925</strain>
    </source>
</reference>
<gene>
    <name evidence="4" type="ORF">GCM10023187_52170</name>
</gene>
<feature type="domain" description="Response regulatory" evidence="2">
    <location>
        <begin position="4"/>
        <end position="117"/>
    </location>
</feature>
<dbReference type="EMBL" id="BAABHB010000017">
    <property type="protein sequence ID" value="GAA4418603.1"/>
    <property type="molecule type" value="Genomic_DNA"/>
</dbReference>